<sequence>MIELLRRIGEATLSWVRSLGHAAYFFLDLLRHSPAALRRFGLVVTQI</sequence>
<evidence type="ECO:0000313" key="1">
    <source>
        <dbReference type="EMBL" id="KAB0479178.1"/>
    </source>
</evidence>
<protein>
    <submittedName>
        <fullName evidence="1">ABC transporter permease</fullName>
    </submittedName>
</protein>
<name>A0A643CY29_PSERE</name>
<evidence type="ECO:0000313" key="2">
    <source>
        <dbReference type="Proteomes" id="UP000460142"/>
    </source>
</evidence>
<dbReference type="Proteomes" id="UP000460142">
    <property type="component" value="Unassembled WGS sequence"/>
</dbReference>
<organism evidence="1 2">
    <name type="scientific">Pseudomonas reinekei</name>
    <dbReference type="NCBI Taxonomy" id="395598"/>
    <lineage>
        <taxon>Bacteria</taxon>
        <taxon>Pseudomonadati</taxon>
        <taxon>Pseudomonadota</taxon>
        <taxon>Gammaproteobacteria</taxon>
        <taxon>Pseudomonadales</taxon>
        <taxon>Pseudomonadaceae</taxon>
        <taxon>Pseudomonas</taxon>
    </lineage>
</organism>
<comment type="caution">
    <text evidence="1">The sequence shown here is derived from an EMBL/GenBank/DDBJ whole genome shotgun (WGS) entry which is preliminary data.</text>
</comment>
<gene>
    <name evidence="1" type="ORF">F7R15_29225</name>
</gene>
<reference evidence="1 2" key="1">
    <citation type="submission" date="2019-09" db="EMBL/GenBank/DDBJ databases">
        <title>Draft genome sequences of 48 bacterial type strains from the CCUG.</title>
        <authorList>
            <person name="Tunovic T."/>
            <person name="Pineiro-Iglesias B."/>
            <person name="Unosson C."/>
            <person name="Inganas E."/>
            <person name="Ohlen M."/>
            <person name="Cardew S."/>
            <person name="Jensie-Markopoulos S."/>
            <person name="Salva-Serra F."/>
            <person name="Jaen-Luchoro D."/>
            <person name="Karlsson R."/>
            <person name="Svensson-Stadler L."/>
            <person name="Chun J."/>
            <person name="Moore E."/>
        </authorList>
    </citation>
    <scope>NUCLEOTIDE SEQUENCE [LARGE SCALE GENOMIC DNA]</scope>
    <source>
        <strain evidence="1 2">CCUG 53116</strain>
    </source>
</reference>
<dbReference type="EMBL" id="VZPS01000059">
    <property type="protein sequence ID" value="KAB0479178.1"/>
    <property type="molecule type" value="Genomic_DNA"/>
</dbReference>
<dbReference type="AlphaFoldDB" id="A0A643CY29"/>
<accession>A0A643CY29</accession>
<feature type="non-terminal residue" evidence="1">
    <location>
        <position position="47"/>
    </location>
</feature>
<proteinExistence type="predicted"/>